<sequence>MRYLFWAKAPLIDQDSWQQGAKGKPYNTIIRSLAFKRIRILFRCWKAHSPTMNQLT</sequence>
<reference evidence="1 2" key="1">
    <citation type="submission" date="2020-04" db="EMBL/GenBank/DDBJ databases">
        <title>Genome sequencing and assembly of Pseudoalteromonas arctica.</title>
        <authorList>
            <person name="Cook G.M."/>
        </authorList>
    </citation>
    <scope>NUCLEOTIDE SEQUENCE [LARGE SCALE GENOMIC DNA]</scope>
    <source>
        <strain evidence="1 2">NEC-BIFX-2020_001</strain>
    </source>
</reference>
<accession>A0AAP6Y5M5</accession>
<protein>
    <submittedName>
        <fullName evidence="1">Mobile element protein</fullName>
    </submittedName>
</protein>
<evidence type="ECO:0000313" key="2">
    <source>
        <dbReference type="Proteomes" id="UP000549590"/>
    </source>
</evidence>
<organism evidence="1 2">
    <name type="scientific">Pseudoalteromonas arctica</name>
    <dbReference type="NCBI Taxonomy" id="394751"/>
    <lineage>
        <taxon>Bacteria</taxon>
        <taxon>Pseudomonadati</taxon>
        <taxon>Pseudomonadota</taxon>
        <taxon>Gammaproteobacteria</taxon>
        <taxon>Alteromonadales</taxon>
        <taxon>Pseudoalteromonadaceae</taxon>
        <taxon>Pseudoalteromonas</taxon>
    </lineage>
</organism>
<proteinExistence type="predicted"/>
<comment type="caution">
    <text evidence="1">The sequence shown here is derived from an EMBL/GenBank/DDBJ whole genome shotgun (WGS) entry which is preliminary data.</text>
</comment>
<dbReference type="AlphaFoldDB" id="A0AAP6Y5M5"/>
<dbReference type="Proteomes" id="UP000549590">
    <property type="component" value="Unassembled WGS sequence"/>
</dbReference>
<gene>
    <name evidence="1" type="ORF">HHE94_13940</name>
</gene>
<evidence type="ECO:0000313" key="1">
    <source>
        <dbReference type="EMBL" id="NMP03804.1"/>
    </source>
</evidence>
<dbReference type="EMBL" id="JABBYB010000008">
    <property type="protein sequence ID" value="NMP03804.1"/>
    <property type="molecule type" value="Genomic_DNA"/>
</dbReference>
<name>A0AAP6Y5M5_9GAMM</name>